<feature type="transmembrane region" description="Helical" evidence="2">
    <location>
        <begin position="207"/>
        <end position="227"/>
    </location>
</feature>
<protein>
    <recommendedName>
        <fullName evidence="3">DUF6533 domain-containing protein</fullName>
    </recommendedName>
</protein>
<feature type="transmembrane region" description="Helical" evidence="2">
    <location>
        <begin position="48"/>
        <end position="70"/>
    </location>
</feature>
<feature type="non-terminal residue" evidence="4">
    <location>
        <position position="1"/>
    </location>
</feature>
<keyword evidence="2" id="KW-1133">Transmembrane helix</keyword>
<gene>
    <name evidence="4" type="ORF">FA15DRAFT_591104</name>
</gene>
<keyword evidence="5" id="KW-1185">Reference proteome</keyword>
<organism evidence="4 5">
    <name type="scientific">Coprinopsis marcescibilis</name>
    <name type="common">Agaric fungus</name>
    <name type="synonym">Psathyrella marcescibilis</name>
    <dbReference type="NCBI Taxonomy" id="230819"/>
    <lineage>
        <taxon>Eukaryota</taxon>
        <taxon>Fungi</taxon>
        <taxon>Dikarya</taxon>
        <taxon>Basidiomycota</taxon>
        <taxon>Agaricomycotina</taxon>
        <taxon>Agaricomycetes</taxon>
        <taxon>Agaricomycetidae</taxon>
        <taxon>Agaricales</taxon>
        <taxon>Agaricineae</taxon>
        <taxon>Psathyrellaceae</taxon>
        <taxon>Coprinopsis</taxon>
    </lineage>
</organism>
<evidence type="ECO:0000313" key="5">
    <source>
        <dbReference type="Proteomes" id="UP000307440"/>
    </source>
</evidence>
<feature type="transmembrane region" description="Helical" evidence="2">
    <location>
        <begin position="110"/>
        <end position="129"/>
    </location>
</feature>
<reference evidence="4 5" key="1">
    <citation type="journal article" date="2019" name="Nat. Ecol. Evol.">
        <title>Megaphylogeny resolves global patterns of mushroom evolution.</title>
        <authorList>
            <person name="Varga T."/>
            <person name="Krizsan K."/>
            <person name="Foldi C."/>
            <person name="Dima B."/>
            <person name="Sanchez-Garcia M."/>
            <person name="Sanchez-Ramirez S."/>
            <person name="Szollosi G.J."/>
            <person name="Szarkandi J.G."/>
            <person name="Papp V."/>
            <person name="Albert L."/>
            <person name="Andreopoulos W."/>
            <person name="Angelini C."/>
            <person name="Antonin V."/>
            <person name="Barry K.W."/>
            <person name="Bougher N.L."/>
            <person name="Buchanan P."/>
            <person name="Buyck B."/>
            <person name="Bense V."/>
            <person name="Catcheside P."/>
            <person name="Chovatia M."/>
            <person name="Cooper J."/>
            <person name="Damon W."/>
            <person name="Desjardin D."/>
            <person name="Finy P."/>
            <person name="Geml J."/>
            <person name="Haridas S."/>
            <person name="Hughes K."/>
            <person name="Justo A."/>
            <person name="Karasinski D."/>
            <person name="Kautmanova I."/>
            <person name="Kiss B."/>
            <person name="Kocsube S."/>
            <person name="Kotiranta H."/>
            <person name="LaButti K.M."/>
            <person name="Lechner B.E."/>
            <person name="Liimatainen K."/>
            <person name="Lipzen A."/>
            <person name="Lukacs Z."/>
            <person name="Mihaltcheva S."/>
            <person name="Morgado L.N."/>
            <person name="Niskanen T."/>
            <person name="Noordeloos M.E."/>
            <person name="Ohm R.A."/>
            <person name="Ortiz-Santana B."/>
            <person name="Ovrebo C."/>
            <person name="Racz N."/>
            <person name="Riley R."/>
            <person name="Savchenko A."/>
            <person name="Shiryaev A."/>
            <person name="Soop K."/>
            <person name="Spirin V."/>
            <person name="Szebenyi C."/>
            <person name="Tomsovsky M."/>
            <person name="Tulloss R.E."/>
            <person name="Uehling J."/>
            <person name="Grigoriev I.V."/>
            <person name="Vagvolgyi C."/>
            <person name="Papp T."/>
            <person name="Martin F.M."/>
            <person name="Miettinen O."/>
            <person name="Hibbett D.S."/>
            <person name="Nagy L.G."/>
        </authorList>
    </citation>
    <scope>NUCLEOTIDE SEQUENCE [LARGE SCALE GENOMIC DNA]</scope>
    <source>
        <strain evidence="4 5">CBS 121175</strain>
    </source>
</reference>
<feature type="compositionally biased region" description="Low complexity" evidence="1">
    <location>
        <begin position="427"/>
        <end position="450"/>
    </location>
</feature>
<name>A0A5C3KZ52_COPMA</name>
<feature type="transmembrane region" description="Helical" evidence="2">
    <location>
        <begin position="167"/>
        <end position="186"/>
    </location>
</feature>
<dbReference type="AlphaFoldDB" id="A0A5C3KZ52"/>
<feature type="domain" description="DUF6533" evidence="3">
    <location>
        <begin position="13"/>
        <end position="58"/>
    </location>
</feature>
<keyword evidence="2" id="KW-0472">Membrane</keyword>
<feature type="region of interest" description="Disordered" evidence="1">
    <location>
        <begin position="366"/>
        <end position="398"/>
    </location>
</feature>
<accession>A0A5C3KZ52</accession>
<feature type="transmembrane region" description="Helical" evidence="2">
    <location>
        <begin position="6"/>
        <end position="27"/>
    </location>
</feature>
<feature type="compositionally biased region" description="Basic and acidic residues" evidence="1">
    <location>
        <begin position="386"/>
        <end position="397"/>
    </location>
</feature>
<feature type="compositionally biased region" description="Pro residues" evidence="1">
    <location>
        <begin position="329"/>
        <end position="342"/>
    </location>
</feature>
<dbReference type="InterPro" id="IPR045340">
    <property type="entry name" value="DUF6533"/>
</dbReference>
<dbReference type="Proteomes" id="UP000307440">
    <property type="component" value="Unassembled WGS sequence"/>
</dbReference>
<dbReference type="Pfam" id="PF20151">
    <property type="entry name" value="DUF6533"/>
    <property type="match status" value="1"/>
</dbReference>
<dbReference type="EMBL" id="ML210190">
    <property type="protein sequence ID" value="TFK25123.1"/>
    <property type="molecule type" value="Genomic_DNA"/>
</dbReference>
<evidence type="ECO:0000313" key="4">
    <source>
        <dbReference type="EMBL" id="TFK25123.1"/>
    </source>
</evidence>
<evidence type="ECO:0000256" key="2">
    <source>
        <dbReference type="SAM" id="Phobius"/>
    </source>
</evidence>
<feature type="transmembrane region" description="Helical" evidence="2">
    <location>
        <begin position="76"/>
        <end position="98"/>
    </location>
</feature>
<evidence type="ECO:0000259" key="3">
    <source>
        <dbReference type="Pfam" id="PF20151"/>
    </source>
</evidence>
<feature type="region of interest" description="Disordered" evidence="1">
    <location>
        <begin position="302"/>
        <end position="350"/>
    </location>
</feature>
<feature type="region of interest" description="Disordered" evidence="1">
    <location>
        <begin position="412"/>
        <end position="509"/>
    </location>
</feature>
<evidence type="ECO:0000256" key="1">
    <source>
        <dbReference type="SAM" id="MobiDB-lite"/>
    </source>
</evidence>
<sequence>ISISIAALAIGGFVAFALIVWDFICYIPDEIRLIKEFRKVEWRCPDPFCFFIVRYLSIAFAVSSLFTLGLKTDRCQFVSSMAQVFSVCVLGASGVLSARRTSSLWGHHKGVTIVMLGLYVCMVGSWIAVASQYRVFRVKETLDFGFQMTLPEFGTNCKVAKLVTWHIASYIASATYFGVVFLLAAVRCTRQRTERVLNLGLTPLNRACLWYFMTNLAASTAVLIVYASPWSTDVSRRTSSPFFILLVSGMGQRIFLNSQADYILRKTHIQEMASLNLKPKIPRWSWSPNVKKMSMNTFSPGSGIASPRIVPATPTTPHPPLPTSYQTYPRPPQPPPAFPNSPPSSFNQLSPMQKTVSIPKTFNRAGSARSSFELKAPPSSQGSRQSHGESDSGHSTEKLVPAFTRALKLSGSGRSREPFYGASDAESSINPVSSPSMSSSRGIGSPVSVSTMGFSSPPDSPAVLSIPWPGGRPPPDSKRVPCGRKAGAKPTNQANGRVRRYPSIQSGWT</sequence>
<dbReference type="OrthoDB" id="3235847at2759"/>
<keyword evidence="2" id="KW-0812">Transmembrane</keyword>
<proteinExistence type="predicted"/>